<sequence length="581" mass="64485">MTVGPNLLVCRLSIFSAMVAATVTLIYLAPVPDQSYKNCDRPCHDLDWPMICRFKLIIEKLPTPVICRDCHNCSFCSSSSNAPRELVALNRQFPGPSMHVCHNDVVIVDVVNKLQGQSVTFHWRGQTNVETPFMDGVPSVTQCPIGPYTTFQYKFRASSSGTHSYHAFSDSDRSSGAFGALIVRKPEKLDEYRQIFDVDNEEHVLVLSESDDSVLINGAGPKDKPLNLRVKNGSSNRFRVIYASGSGCPMTLSIKNHPLNVIYVEGNPIKSSKVSSIQLIKGETIDFVLMANKSPGSYKLEVRSNCNAKSLIGKAILTYEGISQEVNADEEEASSKSGEEDCDAGNGKTCLQEFQNTEEMDKDLLTVHRRIYLGFDSVGVKAAKGNADARLRQFRTNNISFLFPPSPILTQPTDVPVDLMCNESHLPDRCKDEESCDCVHLEHIPLDSSTEIVLVDQGGEEEDGYIFHLHGYKFYQVGTKILDQPMSKSEVEALDSNFDFIKRNLKNPLIKSTVRVPKNGVVAIRFMAKNPGFWLLRDENAQGWTRGMDILFQVGDTGDIVATPSNFPVCGNFVGPDFFLL</sequence>
<dbReference type="GO" id="GO:0005507">
    <property type="term" value="F:copper ion binding"/>
    <property type="evidence" value="ECO:0007669"/>
    <property type="project" value="InterPro"/>
</dbReference>
<dbReference type="EMBL" id="OU900096">
    <property type="protein sequence ID" value="CAG9860468.1"/>
    <property type="molecule type" value="Genomic_DNA"/>
</dbReference>
<dbReference type="SUPFAM" id="SSF49503">
    <property type="entry name" value="Cupredoxins"/>
    <property type="match status" value="3"/>
</dbReference>
<keyword evidence="6" id="KW-1133">Transmembrane helix</keyword>
<dbReference type="InterPro" id="IPR001117">
    <property type="entry name" value="Cu-oxidase_2nd"/>
</dbReference>
<dbReference type="PANTHER" id="PTHR11709">
    <property type="entry name" value="MULTI-COPPER OXIDASE"/>
    <property type="match status" value="1"/>
</dbReference>
<dbReference type="InterPro" id="IPR045087">
    <property type="entry name" value="Cu-oxidase_fam"/>
</dbReference>
<gene>
    <name evidence="10" type="ORF">PHYEVI_LOCUS6821</name>
</gene>
<comment type="similarity">
    <text evidence="1">Belongs to the multicopper oxidase family.</text>
</comment>
<keyword evidence="6" id="KW-0472">Membrane</keyword>
<dbReference type="Pfam" id="PF07731">
    <property type="entry name" value="Cu-oxidase_2"/>
    <property type="match status" value="1"/>
</dbReference>
<dbReference type="Pfam" id="PF00394">
    <property type="entry name" value="Cu-oxidase"/>
    <property type="match status" value="1"/>
</dbReference>
<dbReference type="Pfam" id="PF07732">
    <property type="entry name" value="Cu-oxidase_3"/>
    <property type="match status" value="1"/>
</dbReference>
<dbReference type="Gene3D" id="2.60.40.420">
    <property type="entry name" value="Cupredoxins - blue copper proteins"/>
    <property type="match status" value="3"/>
</dbReference>
<evidence type="ECO:0000259" key="7">
    <source>
        <dbReference type="Pfam" id="PF00394"/>
    </source>
</evidence>
<dbReference type="InterPro" id="IPR011707">
    <property type="entry name" value="Cu-oxidase-like_N"/>
</dbReference>
<feature type="domain" description="Plastocyanin-like" evidence="7">
    <location>
        <begin position="210"/>
        <end position="321"/>
    </location>
</feature>
<dbReference type="PANTHER" id="PTHR11709:SF394">
    <property type="entry name" value="FI03373P-RELATED"/>
    <property type="match status" value="1"/>
</dbReference>
<evidence type="ECO:0000259" key="9">
    <source>
        <dbReference type="Pfam" id="PF07732"/>
    </source>
</evidence>
<dbReference type="Proteomes" id="UP001153712">
    <property type="component" value="Chromosome 3"/>
</dbReference>
<keyword evidence="3" id="KW-0560">Oxidoreductase</keyword>
<evidence type="ECO:0000256" key="4">
    <source>
        <dbReference type="ARBA" id="ARBA00023008"/>
    </source>
</evidence>
<evidence type="ECO:0000313" key="10">
    <source>
        <dbReference type="EMBL" id="CAG9860468.1"/>
    </source>
</evidence>
<accession>A0A9N9XN19</accession>
<evidence type="ECO:0000313" key="11">
    <source>
        <dbReference type="Proteomes" id="UP001153712"/>
    </source>
</evidence>
<name>A0A9N9XN19_PHYSR</name>
<dbReference type="InterPro" id="IPR008972">
    <property type="entry name" value="Cupredoxin"/>
</dbReference>
<feature type="domain" description="Plastocyanin-like" evidence="9">
    <location>
        <begin position="80"/>
        <end position="187"/>
    </location>
</feature>
<feature type="region of interest" description="Disordered" evidence="5">
    <location>
        <begin position="327"/>
        <end position="347"/>
    </location>
</feature>
<dbReference type="GO" id="GO:0016491">
    <property type="term" value="F:oxidoreductase activity"/>
    <property type="evidence" value="ECO:0007669"/>
    <property type="project" value="UniProtKB-KW"/>
</dbReference>
<dbReference type="AlphaFoldDB" id="A0A9N9XN19"/>
<keyword evidence="2" id="KW-0479">Metal-binding</keyword>
<evidence type="ECO:0000256" key="2">
    <source>
        <dbReference type="ARBA" id="ARBA00022723"/>
    </source>
</evidence>
<proteinExistence type="inferred from homology"/>
<dbReference type="CDD" id="cd13905">
    <property type="entry name" value="CuRO_3_tcLLC2_insect_like"/>
    <property type="match status" value="1"/>
</dbReference>
<organism evidence="10 11">
    <name type="scientific">Phyllotreta striolata</name>
    <name type="common">Striped flea beetle</name>
    <name type="synonym">Crioceris striolata</name>
    <dbReference type="NCBI Taxonomy" id="444603"/>
    <lineage>
        <taxon>Eukaryota</taxon>
        <taxon>Metazoa</taxon>
        <taxon>Ecdysozoa</taxon>
        <taxon>Arthropoda</taxon>
        <taxon>Hexapoda</taxon>
        <taxon>Insecta</taxon>
        <taxon>Pterygota</taxon>
        <taxon>Neoptera</taxon>
        <taxon>Endopterygota</taxon>
        <taxon>Coleoptera</taxon>
        <taxon>Polyphaga</taxon>
        <taxon>Cucujiformia</taxon>
        <taxon>Chrysomeloidea</taxon>
        <taxon>Chrysomelidae</taxon>
        <taxon>Galerucinae</taxon>
        <taxon>Alticini</taxon>
        <taxon>Phyllotreta</taxon>
    </lineage>
</organism>
<dbReference type="OrthoDB" id="2121828at2759"/>
<feature type="domain" description="Plastocyanin-like" evidence="8">
    <location>
        <begin position="432"/>
        <end position="554"/>
    </location>
</feature>
<evidence type="ECO:0000256" key="3">
    <source>
        <dbReference type="ARBA" id="ARBA00023002"/>
    </source>
</evidence>
<keyword evidence="6" id="KW-0812">Transmembrane</keyword>
<evidence type="ECO:0000256" key="1">
    <source>
        <dbReference type="ARBA" id="ARBA00010609"/>
    </source>
</evidence>
<dbReference type="FunFam" id="2.60.40.420:FF:000045">
    <property type="entry name" value="Laccase 2"/>
    <property type="match status" value="1"/>
</dbReference>
<keyword evidence="4" id="KW-0186">Copper</keyword>
<keyword evidence="11" id="KW-1185">Reference proteome</keyword>
<evidence type="ECO:0000256" key="6">
    <source>
        <dbReference type="SAM" id="Phobius"/>
    </source>
</evidence>
<dbReference type="GO" id="GO:0006826">
    <property type="term" value="P:iron ion transport"/>
    <property type="evidence" value="ECO:0007669"/>
    <property type="project" value="TreeGrafter"/>
</dbReference>
<evidence type="ECO:0000259" key="8">
    <source>
        <dbReference type="Pfam" id="PF07731"/>
    </source>
</evidence>
<dbReference type="GO" id="GO:0005886">
    <property type="term" value="C:plasma membrane"/>
    <property type="evidence" value="ECO:0007669"/>
    <property type="project" value="TreeGrafter"/>
</dbReference>
<dbReference type="InterPro" id="IPR011706">
    <property type="entry name" value="Cu-oxidase_C"/>
</dbReference>
<evidence type="ECO:0000256" key="5">
    <source>
        <dbReference type="SAM" id="MobiDB-lite"/>
    </source>
</evidence>
<protein>
    <submittedName>
        <fullName evidence="10">Uncharacterized protein</fullName>
    </submittedName>
</protein>
<reference evidence="10" key="1">
    <citation type="submission" date="2022-01" db="EMBL/GenBank/DDBJ databases">
        <authorList>
            <person name="King R."/>
        </authorList>
    </citation>
    <scope>NUCLEOTIDE SEQUENCE</scope>
</reference>
<feature type="transmembrane region" description="Helical" evidence="6">
    <location>
        <begin position="12"/>
        <end position="29"/>
    </location>
</feature>